<comment type="caution">
    <text evidence="1">The sequence shown here is derived from an EMBL/GenBank/DDBJ whole genome shotgun (WGS) entry which is preliminary data.</text>
</comment>
<reference evidence="1 2" key="1">
    <citation type="submission" date="2016-06" db="EMBL/GenBank/DDBJ databases">
        <title>Draft genome sequence of Flavobacterium succinicans strain DD5b.</title>
        <authorList>
            <person name="Poehlein A."/>
            <person name="Daniel R."/>
            <person name="Simeonova D.D."/>
        </authorList>
    </citation>
    <scope>NUCLEOTIDE SEQUENCE [LARGE SCALE GENOMIC DNA]</scope>
    <source>
        <strain evidence="1 2">DD5b</strain>
    </source>
</reference>
<evidence type="ECO:0000313" key="1">
    <source>
        <dbReference type="EMBL" id="OAZ04691.1"/>
    </source>
</evidence>
<keyword evidence="2" id="KW-1185">Reference proteome</keyword>
<sequence>MILRIIFIVACLQATILSAQTEDQKKLIFERINQDTKRNVVLRKTEHFTNKEEFFNNAQIIPVYKINLDENNKPKLTLNKNYFLVFYIGRLYVFIDNENSRLFENSPIIQTINKYNSEKKPFKVVYFTENFSLDRKFLNPLITDNECNYIIEKDINYSFSTYVENKYGSINKLKEIINTDSLRENLKTIDYINYVKNDYKSFEYNCPKDTTLILKKLISQIRVSTKNFSDGQEAKLLYRINEKLKPFENIRNQLKKTFKENRSSDSIIKANIDELNLKEDKYKKDRSNTIGLYEYKVYGSSITNELLEVLTDGQFIDFKKYIDIMNPIVETLNPVYNNKYRYNYGKEILEKENTINKNDNKAFKEFKSKILNDCGCPFDETIKREIIIR</sequence>
<dbReference type="RefSeq" id="WP_064714417.1">
    <property type="nucleotide sequence ID" value="NZ_JMTM01000017.1"/>
</dbReference>
<dbReference type="AlphaFoldDB" id="A0A199XTX9"/>
<evidence type="ECO:0000313" key="2">
    <source>
        <dbReference type="Proteomes" id="UP000093807"/>
    </source>
</evidence>
<organism evidence="1 2">
    <name type="scientific">Flavobacterium succinicans</name>
    <dbReference type="NCBI Taxonomy" id="29536"/>
    <lineage>
        <taxon>Bacteria</taxon>
        <taxon>Pseudomonadati</taxon>
        <taxon>Bacteroidota</taxon>
        <taxon>Flavobacteriia</taxon>
        <taxon>Flavobacteriales</taxon>
        <taxon>Flavobacteriaceae</taxon>
        <taxon>Flavobacterium</taxon>
    </lineage>
</organism>
<protein>
    <submittedName>
        <fullName evidence="1">Uncharacterized protein</fullName>
    </submittedName>
</protein>
<name>A0A199XTX9_9FLAO</name>
<accession>A0A199XTX9</accession>
<dbReference type="Proteomes" id="UP000093807">
    <property type="component" value="Unassembled WGS sequence"/>
</dbReference>
<gene>
    <name evidence="1" type="ORF">FLB_05380</name>
</gene>
<proteinExistence type="predicted"/>
<dbReference type="OrthoDB" id="1338731at2"/>
<dbReference type="PATRIC" id="fig|29536.5.peg.563"/>
<dbReference type="EMBL" id="JMTM01000017">
    <property type="protein sequence ID" value="OAZ04691.1"/>
    <property type="molecule type" value="Genomic_DNA"/>
</dbReference>